<keyword evidence="2 3" id="KW-0040">ANK repeat</keyword>
<dbReference type="PANTHER" id="PTHR24198:SF165">
    <property type="entry name" value="ANKYRIN REPEAT-CONTAINING PROTEIN-RELATED"/>
    <property type="match status" value="1"/>
</dbReference>
<sequence length="350" mass="36722">MTLQETNRNKEAQVRRPTTGASSALARRATLDVKVANGFMFEALRAENPGALAIALRMGADAGAVDGDRFPLAVAAAAESEAAALIEALLAAGAYPRQADSNGSTALHAAAIHGCAEAVAPLAFAGADVDARDIQGDTPLLIACRRARGQNRSAATAIELIDARANLEWTDAKGRTALLIAAGQNCAPLVHRLLELGADLGARDQLDQDVTFWAIEAVAPCGEHSRRASPDALRELCAHAARRITQSDELCRAARLDWFEACVALLDAGANPDASMDVRSWGWRLNAGPERKSARELAAASARQAFSIFDAEAEAVELRRALGDASVQPRPIADLVGLPSADSLHASDEG</sequence>
<dbReference type="eggNOG" id="COG0666">
    <property type="taxonomic scope" value="Bacteria"/>
</dbReference>
<evidence type="ECO:0000313" key="5">
    <source>
        <dbReference type="EMBL" id="ABO55156.1"/>
    </source>
</evidence>
<dbReference type="Pfam" id="PF12796">
    <property type="entry name" value="Ank_2"/>
    <property type="match status" value="1"/>
</dbReference>
<dbReference type="Proteomes" id="UP000002287">
    <property type="component" value="Chromosome 1"/>
</dbReference>
<dbReference type="SMART" id="SM00248">
    <property type="entry name" value="ANK"/>
    <property type="match status" value="3"/>
</dbReference>
<dbReference type="PRINTS" id="PR01415">
    <property type="entry name" value="ANKYRIN"/>
</dbReference>
<evidence type="ECO:0000256" key="4">
    <source>
        <dbReference type="SAM" id="MobiDB-lite"/>
    </source>
</evidence>
<organism evidence="5 6">
    <name type="scientific">Burkholderia vietnamiensis (strain G4 / LMG 22486)</name>
    <name type="common">Burkholderia cepacia (strain R1808)</name>
    <dbReference type="NCBI Taxonomy" id="269482"/>
    <lineage>
        <taxon>Bacteria</taxon>
        <taxon>Pseudomonadati</taxon>
        <taxon>Pseudomonadota</taxon>
        <taxon>Betaproteobacteria</taxon>
        <taxon>Burkholderiales</taxon>
        <taxon>Burkholderiaceae</taxon>
        <taxon>Burkholderia</taxon>
        <taxon>Burkholderia cepacia complex</taxon>
    </lineage>
</organism>
<accession>A4JFV3</accession>
<dbReference type="InterPro" id="IPR036770">
    <property type="entry name" value="Ankyrin_rpt-contain_sf"/>
</dbReference>
<dbReference type="PROSITE" id="PS50297">
    <property type="entry name" value="ANK_REP_REGION"/>
    <property type="match status" value="2"/>
</dbReference>
<dbReference type="KEGG" id="bvi:Bcep1808_2154"/>
<dbReference type="SUPFAM" id="SSF48403">
    <property type="entry name" value="Ankyrin repeat"/>
    <property type="match status" value="1"/>
</dbReference>
<dbReference type="HOGENOM" id="CLU_791499_0_0_4"/>
<gene>
    <name evidence="5" type="ordered locus">Bcep1808_2154</name>
</gene>
<evidence type="ECO:0000256" key="3">
    <source>
        <dbReference type="PROSITE-ProRule" id="PRU00023"/>
    </source>
</evidence>
<dbReference type="Pfam" id="PF00023">
    <property type="entry name" value="Ank"/>
    <property type="match status" value="1"/>
</dbReference>
<dbReference type="EMBL" id="CP000614">
    <property type="protein sequence ID" value="ABO55156.1"/>
    <property type="molecule type" value="Genomic_DNA"/>
</dbReference>
<proteinExistence type="predicted"/>
<evidence type="ECO:0000313" key="6">
    <source>
        <dbReference type="Proteomes" id="UP000002287"/>
    </source>
</evidence>
<name>A4JFV3_BURVG</name>
<feature type="repeat" description="ANK" evidence="3">
    <location>
        <begin position="102"/>
        <end position="134"/>
    </location>
</feature>
<keyword evidence="1" id="KW-0677">Repeat</keyword>
<evidence type="ECO:0000256" key="2">
    <source>
        <dbReference type="ARBA" id="ARBA00023043"/>
    </source>
</evidence>
<dbReference type="PANTHER" id="PTHR24198">
    <property type="entry name" value="ANKYRIN REPEAT AND PROTEIN KINASE DOMAIN-CONTAINING PROTEIN"/>
    <property type="match status" value="1"/>
</dbReference>
<evidence type="ECO:0000256" key="1">
    <source>
        <dbReference type="ARBA" id="ARBA00022737"/>
    </source>
</evidence>
<protein>
    <submittedName>
        <fullName evidence="5">FOG domain containing protein</fullName>
    </submittedName>
</protein>
<feature type="repeat" description="ANK" evidence="3">
    <location>
        <begin position="173"/>
        <end position="205"/>
    </location>
</feature>
<dbReference type="AlphaFoldDB" id="A4JFV3"/>
<dbReference type="InterPro" id="IPR002110">
    <property type="entry name" value="Ankyrin_rpt"/>
</dbReference>
<reference evidence="6" key="1">
    <citation type="submission" date="2007-03" db="EMBL/GenBank/DDBJ databases">
        <title>Complete sequence of chromosome 1 of Burkholderia vietnamiensis G4.</title>
        <authorList>
            <consortium name="US DOE Joint Genome Institute"/>
            <person name="Copeland A."/>
            <person name="Lucas S."/>
            <person name="Lapidus A."/>
            <person name="Barry K."/>
            <person name="Detter J.C."/>
            <person name="Glavina del Rio T."/>
            <person name="Hammon N."/>
            <person name="Israni S."/>
            <person name="Dalin E."/>
            <person name="Tice H."/>
            <person name="Pitluck S."/>
            <person name="Chain P."/>
            <person name="Malfatti S."/>
            <person name="Shin M."/>
            <person name="Vergez L."/>
            <person name="Schmutz J."/>
            <person name="Larimer F."/>
            <person name="Land M."/>
            <person name="Hauser L."/>
            <person name="Kyrpides N."/>
            <person name="Tiedje J."/>
            <person name="Richardson P."/>
        </authorList>
    </citation>
    <scope>NUCLEOTIDE SEQUENCE [LARGE SCALE GENOMIC DNA]</scope>
    <source>
        <strain evidence="6">G4 / LMG 22486</strain>
    </source>
</reference>
<dbReference type="PROSITE" id="PS50088">
    <property type="entry name" value="ANK_REPEAT"/>
    <property type="match status" value="2"/>
</dbReference>
<dbReference type="Gene3D" id="1.25.40.20">
    <property type="entry name" value="Ankyrin repeat-containing domain"/>
    <property type="match status" value="2"/>
</dbReference>
<feature type="region of interest" description="Disordered" evidence="4">
    <location>
        <begin position="1"/>
        <end position="23"/>
    </location>
</feature>